<dbReference type="SUPFAM" id="SSF50341">
    <property type="entry name" value="CheW-like"/>
    <property type="match status" value="1"/>
</dbReference>
<keyword evidence="3" id="KW-1185">Reference proteome</keyword>
<sequence length="177" mass="19401">MSAPLRPHEAAPAAQGKLFLVFRVGDQRFALAATDIGEVLPCVALKPVPQAPAWVAGIFAHRGRIVPVVDVSQLMFGTPASQRTSTRLVLVHYHTGPGQGDQRLGLVLEHATQTLRCPAQDFRPYGVSNREAPYLGPVREDEHGLLQWVGVQDLLDERVRDLLFAPRWAEQLTDGNG</sequence>
<feature type="domain" description="CheW-like" evidence="1">
    <location>
        <begin position="16"/>
        <end position="160"/>
    </location>
</feature>
<dbReference type="InterPro" id="IPR036061">
    <property type="entry name" value="CheW-like_dom_sf"/>
</dbReference>
<dbReference type="PANTHER" id="PTHR22617">
    <property type="entry name" value="CHEMOTAXIS SENSOR HISTIDINE KINASE-RELATED"/>
    <property type="match status" value="1"/>
</dbReference>
<dbReference type="GO" id="GO:0005829">
    <property type="term" value="C:cytosol"/>
    <property type="evidence" value="ECO:0007669"/>
    <property type="project" value="TreeGrafter"/>
</dbReference>
<dbReference type="KEGG" id="pez:HWQ56_06135"/>
<dbReference type="InterPro" id="IPR002545">
    <property type="entry name" value="CheW-lke_dom"/>
</dbReference>
<dbReference type="InterPro" id="IPR039315">
    <property type="entry name" value="CheW"/>
</dbReference>
<dbReference type="EMBL" id="CP056030">
    <property type="protein sequence ID" value="QKZ03387.1"/>
    <property type="molecule type" value="Genomic_DNA"/>
</dbReference>
<gene>
    <name evidence="2" type="ORF">HWQ56_06135</name>
</gene>
<dbReference type="AlphaFoldDB" id="A0A7D5GZ84"/>
<dbReference type="Gene3D" id="2.40.50.180">
    <property type="entry name" value="CheA-289, Domain 4"/>
    <property type="match status" value="1"/>
</dbReference>
<dbReference type="Gene3D" id="2.30.30.40">
    <property type="entry name" value="SH3 Domains"/>
    <property type="match status" value="1"/>
</dbReference>
<dbReference type="PANTHER" id="PTHR22617:SF43">
    <property type="entry name" value="PROTEIN PILI"/>
    <property type="match status" value="1"/>
</dbReference>
<reference evidence="2 3" key="1">
    <citation type="submission" date="2020-06" db="EMBL/GenBank/DDBJ databases">
        <title>Pseudomonas eucalypticola sp. nov., an endophyte of Eucalyptus dunnii leaves with biocontrol ability of eucalyptus leaf blight.</title>
        <authorList>
            <person name="Liu Y."/>
            <person name="Song Z."/>
            <person name="Zeng H."/>
            <person name="Lu M."/>
            <person name="Wang X."/>
            <person name="Lian X."/>
            <person name="Zhang Q."/>
        </authorList>
    </citation>
    <scope>NUCLEOTIDE SEQUENCE [LARGE SCALE GENOMIC DNA]</scope>
    <source>
        <strain evidence="2 3">NP-1</strain>
    </source>
</reference>
<evidence type="ECO:0000313" key="2">
    <source>
        <dbReference type="EMBL" id="QKZ03387.1"/>
    </source>
</evidence>
<evidence type="ECO:0000259" key="1">
    <source>
        <dbReference type="PROSITE" id="PS50851"/>
    </source>
</evidence>
<dbReference type="GO" id="GO:0006935">
    <property type="term" value="P:chemotaxis"/>
    <property type="evidence" value="ECO:0007669"/>
    <property type="project" value="InterPro"/>
</dbReference>
<proteinExistence type="predicted"/>
<dbReference type="Proteomes" id="UP000509568">
    <property type="component" value="Chromosome"/>
</dbReference>
<name>A0A7D5GZ84_9PSED</name>
<dbReference type="PROSITE" id="PS50851">
    <property type="entry name" value="CHEW"/>
    <property type="match status" value="1"/>
</dbReference>
<dbReference type="Pfam" id="PF01584">
    <property type="entry name" value="CheW"/>
    <property type="match status" value="1"/>
</dbReference>
<accession>A0A7D5GZ84</accession>
<dbReference type="RefSeq" id="WP_176570034.1">
    <property type="nucleotide sequence ID" value="NZ_CP056030.1"/>
</dbReference>
<evidence type="ECO:0000313" key="3">
    <source>
        <dbReference type="Proteomes" id="UP000509568"/>
    </source>
</evidence>
<protein>
    <submittedName>
        <fullName evidence="2">Purine-binding chemotaxis protein CheW</fullName>
    </submittedName>
</protein>
<dbReference type="SMART" id="SM00260">
    <property type="entry name" value="CheW"/>
    <property type="match status" value="1"/>
</dbReference>
<dbReference type="GO" id="GO:0007165">
    <property type="term" value="P:signal transduction"/>
    <property type="evidence" value="ECO:0007669"/>
    <property type="project" value="InterPro"/>
</dbReference>
<organism evidence="2 3">
    <name type="scientific">Pseudomonas eucalypticola</name>
    <dbReference type="NCBI Taxonomy" id="2599595"/>
    <lineage>
        <taxon>Bacteria</taxon>
        <taxon>Pseudomonadati</taxon>
        <taxon>Pseudomonadota</taxon>
        <taxon>Gammaproteobacteria</taxon>
        <taxon>Pseudomonadales</taxon>
        <taxon>Pseudomonadaceae</taxon>
        <taxon>Pseudomonas</taxon>
    </lineage>
</organism>